<dbReference type="Pfam" id="PF03932">
    <property type="entry name" value="CutC"/>
    <property type="match status" value="1"/>
</dbReference>
<name>A0ABP8LYZ1_9BACT</name>
<dbReference type="HAMAP" id="MF_00795">
    <property type="entry name" value="CutC"/>
    <property type="match status" value="1"/>
</dbReference>
<evidence type="ECO:0000313" key="3">
    <source>
        <dbReference type="EMBL" id="GAA4439136.1"/>
    </source>
</evidence>
<evidence type="ECO:0000256" key="1">
    <source>
        <dbReference type="ARBA" id="ARBA00007768"/>
    </source>
</evidence>
<keyword evidence="2" id="KW-0963">Cytoplasm</keyword>
<proteinExistence type="inferred from homology"/>
<dbReference type="Proteomes" id="UP001501508">
    <property type="component" value="Unassembled WGS sequence"/>
</dbReference>
<organism evidence="3 4">
    <name type="scientific">Ravibacter arvi</name>
    <dbReference type="NCBI Taxonomy" id="2051041"/>
    <lineage>
        <taxon>Bacteria</taxon>
        <taxon>Pseudomonadati</taxon>
        <taxon>Bacteroidota</taxon>
        <taxon>Cytophagia</taxon>
        <taxon>Cytophagales</taxon>
        <taxon>Spirosomataceae</taxon>
        <taxon>Ravibacter</taxon>
    </lineage>
</organism>
<dbReference type="PANTHER" id="PTHR12598">
    <property type="entry name" value="COPPER HOMEOSTASIS PROTEIN CUTC"/>
    <property type="match status" value="1"/>
</dbReference>
<dbReference type="SUPFAM" id="SSF110395">
    <property type="entry name" value="CutC-like"/>
    <property type="match status" value="1"/>
</dbReference>
<evidence type="ECO:0000256" key="2">
    <source>
        <dbReference type="HAMAP-Rule" id="MF_00795"/>
    </source>
</evidence>
<gene>
    <name evidence="2" type="primary">cutC</name>
    <name evidence="3" type="ORF">GCM10023091_20900</name>
</gene>
<reference evidence="4" key="1">
    <citation type="journal article" date="2019" name="Int. J. Syst. Evol. Microbiol.">
        <title>The Global Catalogue of Microorganisms (GCM) 10K type strain sequencing project: providing services to taxonomists for standard genome sequencing and annotation.</title>
        <authorList>
            <consortium name="The Broad Institute Genomics Platform"/>
            <consortium name="The Broad Institute Genome Sequencing Center for Infectious Disease"/>
            <person name="Wu L."/>
            <person name="Ma J."/>
        </authorList>
    </citation>
    <scope>NUCLEOTIDE SEQUENCE [LARGE SCALE GENOMIC DNA]</scope>
    <source>
        <strain evidence="4">JCM 31920</strain>
    </source>
</reference>
<dbReference type="RefSeq" id="WP_345028639.1">
    <property type="nucleotide sequence ID" value="NZ_BAABEY010000020.1"/>
</dbReference>
<comment type="subcellular location">
    <subcellularLocation>
        <location evidence="2">Cytoplasm</location>
    </subcellularLocation>
</comment>
<dbReference type="PANTHER" id="PTHR12598:SF0">
    <property type="entry name" value="COPPER HOMEOSTASIS PROTEIN CUTC HOMOLOG"/>
    <property type="match status" value="1"/>
</dbReference>
<keyword evidence="4" id="KW-1185">Reference proteome</keyword>
<comment type="similarity">
    <text evidence="1 2">Belongs to the CutC family.</text>
</comment>
<evidence type="ECO:0000313" key="4">
    <source>
        <dbReference type="Proteomes" id="UP001501508"/>
    </source>
</evidence>
<accession>A0ABP8LYZ1</accession>
<sequence length="244" mass="25809">MLVEVCAYSLESCQNAENAGAGRIELCAGLGEGGTTPSTGLLLQVRQHVKIPVYAMIRPRGGDFVYDEREIETMFTDIEQVRKAGADGIVVGALLPDGTVDVALTKSLVQAAGPLGVTFHRAFDLTPDPKAAVEAIIAAGAERILTSGQHANVDLGLETLRRVVAYAAGRIEIMAGGGVKQSNVEQLIAAGVNCIHLTGKAFRKGRQVFFPESVSMAGEQPDERSVMYSDLSVLTEVVKRAGGR</sequence>
<dbReference type="EMBL" id="BAABEY010000020">
    <property type="protein sequence ID" value="GAA4439136.1"/>
    <property type="molecule type" value="Genomic_DNA"/>
</dbReference>
<dbReference type="Gene3D" id="3.20.20.380">
    <property type="entry name" value="Copper homeostasis (CutC) domain"/>
    <property type="match status" value="1"/>
</dbReference>
<protein>
    <recommendedName>
        <fullName evidence="2">PF03932 family protein CutC</fullName>
    </recommendedName>
</protein>
<dbReference type="InterPro" id="IPR036822">
    <property type="entry name" value="CutC-like_dom_sf"/>
</dbReference>
<dbReference type="InterPro" id="IPR005627">
    <property type="entry name" value="CutC-like"/>
</dbReference>
<comment type="caution">
    <text evidence="2">Once thought to be involved in copper homeostasis, experiments in E.coli have shown this is not the case.</text>
</comment>
<comment type="caution">
    <text evidence="3">The sequence shown here is derived from an EMBL/GenBank/DDBJ whole genome shotgun (WGS) entry which is preliminary data.</text>
</comment>